<organism evidence="2 3">
    <name type="scientific">Paraglaciecola hydrolytica</name>
    <dbReference type="NCBI Taxonomy" id="1799789"/>
    <lineage>
        <taxon>Bacteria</taxon>
        <taxon>Pseudomonadati</taxon>
        <taxon>Pseudomonadota</taxon>
        <taxon>Gammaproteobacteria</taxon>
        <taxon>Alteromonadales</taxon>
        <taxon>Alteromonadaceae</taxon>
        <taxon>Paraglaciecola</taxon>
    </lineage>
</organism>
<dbReference type="RefSeq" id="WP_068376315.1">
    <property type="nucleotide sequence ID" value="NZ_LSNE01000005.1"/>
</dbReference>
<evidence type="ECO:0000313" key="3">
    <source>
        <dbReference type="Proteomes" id="UP000070299"/>
    </source>
</evidence>
<keyword evidence="3" id="KW-1185">Reference proteome</keyword>
<keyword evidence="1" id="KW-0812">Transmembrane</keyword>
<dbReference type="Proteomes" id="UP000070299">
    <property type="component" value="Unassembled WGS sequence"/>
</dbReference>
<dbReference type="STRING" id="1799789.AX660_13670"/>
<sequence length="475" mass="52904">MAVSGLQDRLDYLVSYASQLIFIESESTDQTSVLDTFISESPEQVEIALLSASPTTPLVKYRETIYRQLVSQSKNPDFNRPLNQLLVDLNEHNGPLIISISKAENLPNKLLQELWELVLQSRFANNKQHLNVLLFAQATWAKQARNQLQSRTGDKPLLLNQTNKLPKLKQSSSELDSLIALKRQQFSDRLQKRAQQQASYRPLLKRKGVIAIFIGVFLLLFAGILSLQYPALFTPAPEVSTLPNTSAQANEQDVSTNTQEVAELVSTKEQVAKPITSPSINIATQSAVELSDDSAVLAETLSSSPDPLVTSWSEAVAKIEEDPAKYLVAKPQQAFIEQQETNTQQINPETETNTAVAIDSAPAPTNNVARAPISSVEFPNGLELRDGQYLIQISAMSDNYLLQQFMQENPLSQHVWSYTTQRFGSDWHVLLFNQLYPSLDSARAALVKLSPALLTYEPFIKSAKQIKQELAQKGR</sequence>
<reference evidence="3" key="1">
    <citation type="submission" date="2016-02" db="EMBL/GenBank/DDBJ databases">
        <authorList>
            <person name="Schultz-Johansen M."/>
            <person name="Glaring M.A."/>
            <person name="Bech P.K."/>
            <person name="Stougaard P."/>
        </authorList>
    </citation>
    <scope>NUCLEOTIDE SEQUENCE [LARGE SCALE GENOMIC DNA]</scope>
    <source>
        <strain evidence="3">S66</strain>
    </source>
</reference>
<protein>
    <recommendedName>
        <fullName evidence="4">SPOR domain-containing protein</fullName>
    </recommendedName>
</protein>
<gene>
    <name evidence="2" type="ORF">AX660_13670</name>
</gene>
<dbReference type="OrthoDB" id="6189127at2"/>
<evidence type="ECO:0000313" key="2">
    <source>
        <dbReference type="EMBL" id="KXI29192.1"/>
    </source>
</evidence>
<evidence type="ECO:0008006" key="4">
    <source>
        <dbReference type="Google" id="ProtNLM"/>
    </source>
</evidence>
<keyword evidence="1" id="KW-1133">Transmembrane helix</keyword>
<comment type="caution">
    <text evidence="2">The sequence shown here is derived from an EMBL/GenBank/DDBJ whole genome shotgun (WGS) entry which is preliminary data.</text>
</comment>
<accession>A0A136A1S9</accession>
<dbReference type="EMBL" id="LSNE01000005">
    <property type="protein sequence ID" value="KXI29192.1"/>
    <property type="molecule type" value="Genomic_DNA"/>
</dbReference>
<dbReference type="AlphaFoldDB" id="A0A136A1S9"/>
<proteinExistence type="predicted"/>
<dbReference type="InterPro" id="IPR036680">
    <property type="entry name" value="SPOR-like_sf"/>
</dbReference>
<dbReference type="GO" id="GO:0042834">
    <property type="term" value="F:peptidoglycan binding"/>
    <property type="evidence" value="ECO:0007669"/>
    <property type="project" value="InterPro"/>
</dbReference>
<keyword evidence="1" id="KW-0472">Membrane</keyword>
<evidence type="ECO:0000256" key="1">
    <source>
        <dbReference type="SAM" id="Phobius"/>
    </source>
</evidence>
<feature type="transmembrane region" description="Helical" evidence="1">
    <location>
        <begin position="209"/>
        <end position="229"/>
    </location>
</feature>
<name>A0A136A1S9_9ALTE</name>
<dbReference type="Gene3D" id="3.30.70.1070">
    <property type="entry name" value="Sporulation related repeat"/>
    <property type="match status" value="1"/>
</dbReference>